<dbReference type="InterPro" id="IPR011528">
    <property type="entry name" value="NERD"/>
</dbReference>
<dbReference type="Gene3D" id="1.10.287.110">
    <property type="entry name" value="DnaJ domain"/>
    <property type="match status" value="1"/>
</dbReference>
<dbReference type="CDD" id="cd06257">
    <property type="entry name" value="DnaJ"/>
    <property type="match status" value="1"/>
</dbReference>
<dbReference type="Pfam" id="PF00226">
    <property type="entry name" value="DnaJ"/>
    <property type="match status" value="1"/>
</dbReference>
<feature type="domain" description="J" evidence="1">
    <location>
        <begin position="3"/>
        <end position="64"/>
    </location>
</feature>
<dbReference type="InterPro" id="IPR052276">
    <property type="entry name" value="Diphthamide-biosynth_chaperone"/>
</dbReference>
<dbReference type="AlphaFoldDB" id="A0A221VZ87"/>
<dbReference type="SMART" id="SM00271">
    <property type="entry name" value="DnaJ"/>
    <property type="match status" value="1"/>
</dbReference>
<reference evidence="2 3" key="1">
    <citation type="submission" date="2017-07" db="EMBL/GenBank/DDBJ databases">
        <title>Complete genome sequence of Actinoalloteichus hoggarensis DSM 45943, type strain of Actinoalloteichus hoggarensis.</title>
        <authorList>
            <person name="Ruckert C."/>
            <person name="Nouioui I."/>
            <person name="Willmese J."/>
            <person name="van Wezel G."/>
            <person name="Klenk H.-P."/>
            <person name="Kalinowski J."/>
            <person name="Zotchev S.B."/>
        </authorList>
    </citation>
    <scope>NUCLEOTIDE SEQUENCE [LARGE SCALE GENOMIC DNA]</scope>
    <source>
        <strain evidence="2 3">DSM 45943</strain>
    </source>
</reference>
<gene>
    <name evidence="2" type="primary">dnaJ1</name>
    <name evidence="2" type="ORF">AHOG_05805</name>
</gene>
<sequence length="382" mass="42107">MVDHYELLGVRRSASTADIKAAYRQLAKTMHPDAGGTSGAFRLLTEAYETLHDPVLRAEYDRTFTLRRSPAVDRTMEQAAPLRRTPWLGRNRSTRRWDLGEDPDYVPPSPRIDPRGIPWWDTLDVRRAVRYLPSTGLGHAPLLLPLSCVLALVAVAPLLLGAPVTLVAWLLLVSGAVTMTIRAVRRQVAAGRVDEDFVAEFGAERVFGTTGDDRDDIARQLTADLLDRYLTRLPGVRIFHGLAWPGSVFADVDHAVLCGRRLVLIESKKWLPGHYEADEDGTLWRNGHVFRGGSIRLPDAVAAYRTMLSDVEVRGALLLYPSRSGRITTDEPLDDTAAPMNPEWFLEEIGGWLAEDGATVDRELFRTILAQVVGAGGASGAA</sequence>
<dbReference type="OrthoDB" id="5242140at2"/>
<dbReference type="KEGG" id="ahg:AHOG_05805"/>
<dbReference type="SUPFAM" id="SSF46565">
    <property type="entry name" value="Chaperone J-domain"/>
    <property type="match status" value="1"/>
</dbReference>
<evidence type="ECO:0000313" key="2">
    <source>
        <dbReference type="EMBL" id="ASO18814.1"/>
    </source>
</evidence>
<dbReference type="Pfam" id="PF08378">
    <property type="entry name" value="NERD"/>
    <property type="match status" value="1"/>
</dbReference>
<dbReference type="InterPro" id="IPR036869">
    <property type="entry name" value="J_dom_sf"/>
</dbReference>
<dbReference type="Proteomes" id="UP000204221">
    <property type="component" value="Chromosome"/>
</dbReference>
<proteinExistence type="predicted"/>
<dbReference type="PROSITE" id="PS00636">
    <property type="entry name" value="DNAJ_1"/>
    <property type="match status" value="1"/>
</dbReference>
<protein>
    <submittedName>
        <fullName evidence="2">Chaperone protein DnaJ</fullName>
    </submittedName>
</protein>
<dbReference type="PROSITE" id="PS50076">
    <property type="entry name" value="DNAJ_2"/>
    <property type="match status" value="1"/>
</dbReference>
<evidence type="ECO:0000313" key="3">
    <source>
        <dbReference type="Proteomes" id="UP000204221"/>
    </source>
</evidence>
<dbReference type="InterPro" id="IPR018253">
    <property type="entry name" value="DnaJ_domain_CS"/>
</dbReference>
<name>A0A221VZ87_9PSEU</name>
<dbReference type="PRINTS" id="PR00625">
    <property type="entry name" value="JDOMAIN"/>
</dbReference>
<dbReference type="EMBL" id="CP022521">
    <property type="protein sequence ID" value="ASO18814.1"/>
    <property type="molecule type" value="Genomic_DNA"/>
</dbReference>
<evidence type="ECO:0000259" key="1">
    <source>
        <dbReference type="PROSITE" id="PS50076"/>
    </source>
</evidence>
<accession>A0A221VZ87</accession>
<organism evidence="2 3">
    <name type="scientific">Actinoalloteichus hoggarensis</name>
    <dbReference type="NCBI Taxonomy" id="1470176"/>
    <lineage>
        <taxon>Bacteria</taxon>
        <taxon>Bacillati</taxon>
        <taxon>Actinomycetota</taxon>
        <taxon>Actinomycetes</taxon>
        <taxon>Pseudonocardiales</taxon>
        <taxon>Pseudonocardiaceae</taxon>
        <taxon>Actinoalloteichus</taxon>
    </lineage>
</organism>
<dbReference type="PANTHER" id="PTHR44240">
    <property type="entry name" value="DNAJ DOMAIN (PROKARYOTIC HEAT SHOCK PROTEIN)-RELATED"/>
    <property type="match status" value="1"/>
</dbReference>
<keyword evidence="3" id="KW-1185">Reference proteome</keyword>
<dbReference type="PANTHER" id="PTHR44240:SF10">
    <property type="entry name" value="J DOMAIN-CONTAINING PROTEIN"/>
    <property type="match status" value="1"/>
</dbReference>
<dbReference type="InterPro" id="IPR001623">
    <property type="entry name" value="DnaJ_domain"/>
</dbReference>